<name>A0A1L7WFK5_9HELO</name>
<feature type="region of interest" description="Disordered" evidence="1">
    <location>
        <begin position="329"/>
        <end position="375"/>
    </location>
</feature>
<sequence length="536" mass="55605">MRLFCLELFLGLVFIEDVFAIVYVTDLPVFSALAPCAQGAVQYEVGRLTQSECGPAVTALESCVCTQDQNSAAVSSSISSQILFTCGKTASDDVSSASVVLSAYCNQGSPITTAPPGSNAVTQYITDLSAFSDLAPCASGGLQYLIMGMTNSVCPTGGPSALASCVCSKNQNSLAASEAINSEIKFTCGSTHTEDITSAQAVLAGYCGLANGTTSFPTPTYLPGDVTYYITALPQYQSLASCAQQAIKTVQVQTYSDCPSNPQALVSCLCVKDSNSLMMTSKISGAASLYCGSTASANMASALSLFDFYCSVGKGLATVTQKLSSVATTAYGSGSGSKATSTGKYSNGGATSTSTGDGGTSSTTNTNTGPNPLGTTKSGVPVAAIAGAVGGAVVFICFLLFVGWRYRRRRMQNKPLPPMITGGNPGGRPDWSKAELPNTETKAISPKSLLLRKPVPMSPVSPIDDRPNPLASPQRRPAEMAVPPAPLRAEVPSGPNAQELHHDAPQHEVHGSNQFPVEMGANLRGPFEMDGDRNWR</sequence>
<feature type="region of interest" description="Disordered" evidence="1">
    <location>
        <begin position="453"/>
        <end position="536"/>
    </location>
</feature>
<keyword evidence="3" id="KW-0732">Signal</keyword>
<protein>
    <recommendedName>
        <fullName evidence="6">Extracellular membrane protein CFEM domain-containing protein</fullName>
    </recommendedName>
</protein>
<dbReference type="EMBL" id="FJOG01000002">
    <property type="protein sequence ID" value="CZR51519.1"/>
    <property type="molecule type" value="Genomic_DNA"/>
</dbReference>
<evidence type="ECO:0000256" key="3">
    <source>
        <dbReference type="SAM" id="SignalP"/>
    </source>
</evidence>
<keyword evidence="5" id="KW-1185">Reference proteome</keyword>
<keyword evidence="2" id="KW-0472">Membrane</keyword>
<evidence type="ECO:0000256" key="2">
    <source>
        <dbReference type="SAM" id="Phobius"/>
    </source>
</evidence>
<feature type="transmembrane region" description="Helical" evidence="2">
    <location>
        <begin position="382"/>
        <end position="404"/>
    </location>
</feature>
<dbReference type="Proteomes" id="UP000184330">
    <property type="component" value="Unassembled WGS sequence"/>
</dbReference>
<feature type="compositionally biased region" description="Basic and acidic residues" evidence="1">
    <location>
        <begin position="499"/>
        <end position="510"/>
    </location>
</feature>
<evidence type="ECO:0008006" key="6">
    <source>
        <dbReference type="Google" id="ProtNLM"/>
    </source>
</evidence>
<keyword evidence="2" id="KW-1133">Transmembrane helix</keyword>
<dbReference type="STRING" id="576137.A0A1L7WFK5"/>
<evidence type="ECO:0000256" key="1">
    <source>
        <dbReference type="SAM" id="MobiDB-lite"/>
    </source>
</evidence>
<feature type="signal peptide" evidence="3">
    <location>
        <begin position="1"/>
        <end position="20"/>
    </location>
</feature>
<dbReference type="OrthoDB" id="3436787at2759"/>
<accession>A0A1L7WFK5</accession>
<reference evidence="4 5" key="1">
    <citation type="submission" date="2016-03" db="EMBL/GenBank/DDBJ databases">
        <authorList>
            <person name="Ploux O."/>
        </authorList>
    </citation>
    <scope>NUCLEOTIDE SEQUENCE [LARGE SCALE GENOMIC DNA]</scope>
    <source>
        <strain evidence="4 5">UAMH 11012</strain>
    </source>
</reference>
<proteinExistence type="predicted"/>
<evidence type="ECO:0000313" key="5">
    <source>
        <dbReference type="Proteomes" id="UP000184330"/>
    </source>
</evidence>
<gene>
    <name evidence="4" type="ORF">PAC_01396</name>
</gene>
<dbReference type="AlphaFoldDB" id="A0A1L7WFK5"/>
<keyword evidence="2" id="KW-0812">Transmembrane</keyword>
<organism evidence="4 5">
    <name type="scientific">Phialocephala subalpina</name>
    <dbReference type="NCBI Taxonomy" id="576137"/>
    <lineage>
        <taxon>Eukaryota</taxon>
        <taxon>Fungi</taxon>
        <taxon>Dikarya</taxon>
        <taxon>Ascomycota</taxon>
        <taxon>Pezizomycotina</taxon>
        <taxon>Leotiomycetes</taxon>
        <taxon>Helotiales</taxon>
        <taxon>Mollisiaceae</taxon>
        <taxon>Phialocephala</taxon>
        <taxon>Phialocephala fortinii species complex</taxon>
    </lineage>
</organism>
<evidence type="ECO:0000313" key="4">
    <source>
        <dbReference type="EMBL" id="CZR51519.1"/>
    </source>
</evidence>
<feature type="chain" id="PRO_5012001616" description="Extracellular membrane protein CFEM domain-containing protein" evidence="3">
    <location>
        <begin position="21"/>
        <end position="536"/>
    </location>
</feature>